<dbReference type="Gene3D" id="3.40.50.1820">
    <property type="entry name" value="alpha/beta hydrolase"/>
    <property type="match status" value="1"/>
</dbReference>
<dbReference type="InterPro" id="IPR046879">
    <property type="entry name" value="KANL3/Tex30_Abhydrolase"/>
</dbReference>
<organism evidence="2 3">
    <name type="scientific">Saliniradius amylolyticus</name>
    <dbReference type="NCBI Taxonomy" id="2183582"/>
    <lineage>
        <taxon>Bacteria</taxon>
        <taxon>Pseudomonadati</taxon>
        <taxon>Pseudomonadota</taxon>
        <taxon>Gammaproteobacteria</taxon>
        <taxon>Alteromonadales</taxon>
        <taxon>Alteromonadaceae</taxon>
        <taxon>Saliniradius</taxon>
    </lineage>
</organism>
<dbReference type="EMBL" id="CP029347">
    <property type="protein sequence ID" value="AWL11509.1"/>
    <property type="molecule type" value="Genomic_DNA"/>
</dbReference>
<dbReference type="Pfam" id="PF20408">
    <property type="entry name" value="Abhydrolase_11"/>
    <property type="match status" value="1"/>
</dbReference>
<keyword evidence="3" id="KW-1185">Reference proteome</keyword>
<accession>A0A2S2E1N8</accession>
<dbReference type="KEGG" id="salh:HMF8227_01020"/>
<protein>
    <recommendedName>
        <fullName evidence="1">KANL3/Tex30 alpha/beta hydrolase-like domain-containing protein</fullName>
    </recommendedName>
</protein>
<proteinExistence type="predicted"/>
<feature type="domain" description="KANL3/Tex30 alpha/beta hydrolase-like" evidence="1">
    <location>
        <begin position="7"/>
        <end position="197"/>
    </location>
</feature>
<name>A0A2S2E1N8_9ALTE</name>
<dbReference type="PANTHER" id="PTHR13136:SF11">
    <property type="entry name" value="TESTIS-EXPRESSED PROTEIN 30"/>
    <property type="match status" value="1"/>
</dbReference>
<evidence type="ECO:0000313" key="2">
    <source>
        <dbReference type="EMBL" id="AWL11509.1"/>
    </source>
</evidence>
<dbReference type="InterPro" id="IPR029058">
    <property type="entry name" value="AB_hydrolase_fold"/>
</dbReference>
<evidence type="ECO:0000313" key="3">
    <source>
        <dbReference type="Proteomes" id="UP000245728"/>
    </source>
</evidence>
<dbReference type="PANTHER" id="PTHR13136">
    <property type="entry name" value="TESTIS DEVELOPMENT PROTEIN PRTD"/>
    <property type="match status" value="1"/>
</dbReference>
<reference evidence="2 3" key="1">
    <citation type="submission" date="2018-05" db="EMBL/GenBank/DDBJ databases">
        <title>Salinimonas sp. HMF8227 Genome sequencing and assembly.</title>
        <authorList>
            <person name="Kang H."/>
            <person name="Kang J."/>
            <person name="Cha I."/>
            <person name="Kim H."/>
            <person name="Joh K."/>
        </authorList>
    </citation>
    <scope>NUCLEOTIDE SEQUENCE [LARGE SCALE GENOMIC DNA]</scope>
    <source>
        <strain evidence="2 3">HMF8227</strain>
    </source>
</reference>
<dbReference type="SUPFAM" id="SSF53474">
    <property type="entry name" value="alpha/beta-Hydrolases"/>
    <property type="match status" value="1"/>
</dbReference>
<dbReference type="InterPro" id="IPR026555">
    <property type="entry name" value="NSL3/Tex30"/>
</dbReference>
<sequence length="204" mass="22578">MKILSIKAKLILAHGAGAGMESDFMRQMDDLLKERGIEVQRFNFPYMQKALEENKKRPPNPMPKLIEAFEQQVSGAGGELPLFVGGKSMGARVALSICHLSPVRGAIALGYPLHPPGKPEKLRLEPLQQADKPVLIVQGERDTFGNREDWQNIELEAHLTLSFLADGDHSLKPRKRSGYDYDTHMASAADCISGFINQQLGNES</sequence>
<evidence type="ECO:0000259" key="1">
    <source>
        <dbReference type="Pfam" id="PF20408"/>
    </source>
</evidence>
<dbReference type="Proteomes" id="UP000245728">
    <property type="component" value="Chromosome"/>
</dbReference>
<gene>
    <name evidence="2" type="ORF">HMF8227_01020</name>
</gene>
<dbReference type="AlphaFoldDB" id="A0A2S2E1N8"/>
<dbReference type="OrthoDB" id="652634at2"/>